<dbReference type="EMBL" id="CP004144">
    <property type="protein sequence ID" value="AGF98696.1"/>
    <property type="molecule type" value="Genomic_DNA"/>
</dbReference>
<dbReference type="Proteomes" id="UP000011718">
    <property type="component" value="Chromosome"/>
</dbReference>
<sequence length="38" mass="4654">MYRTGRKEINRFTEEMPAKSLSWYCRYHHIFLADAANF</sequence>
<organism evidence="1 2">
    <name type="scientific">Methanosarcina mazei Tuc01</name>
    <dbReference type="NCBI Taxonomy" id="1236903"/>
    <lineage>
        <taxon>Archaea</taxon>
        <taxon>Methanobacteriati</taxon>
        <taxon>Methanobacteriota</taxon>
        <taxon>Stenosarchaea group</taxon>
        <taxon>Methanomicrobia</taxon>
        <taxon>Methanosarcinales</taxon>
        <taxon>Methanosarcinaceae</taxon>
        <taxon>Methanosarcina</taxon>
    </lineage>
</organism>
<evidence type="ECO:0000313" key="1">
    <source>
        <dbReference type="EMBL" id="AGF98696.1"/>
    </source>
</evidence>
<protein>
    <submittedName>
        <fullName evidence="1">Uncharacterized protein</fullName>
    </submittedName>
</protein>
<dbReference type="BioCyc" id="MMAZ1236903:G139K-3285-MONOMER"/>
<evidence type="ECO:0000313" key="2">
    <source>
        <dbReference type="Proteomes" id="UP000011718"/>
    </source>
</evidence>
<reference evidence="1 2" key="1">
    <citation type="journal article" date="2013" name="Genome Announc.">
        <title>Complete Genome of a Methanosarcina mazei Strain Isolated from Sediment Samples from an Amazonian Flooded Area.</title>
        <authorList>
            <person name="Assis das Gracas D."/>
            <person name="Thiago Juca Ramos R."/>
            <person name="Vieira Araujo A.C."/>
            <person name="Zahlouth R."/>
            <person name="Ribeiro Carneiro A."/>
            <person name="Souza Lopes T."/>
            <person name="Azevedo Barauna R."/>
            <person name="Azevedo V."/>
            <person name="Cruz Schneider M.P."/>
            <person name="Pellizari V.H."/>
            <person name="Silva A."/>
        </authorList>
    </citation>
    <scope>NUCLEOTIDE SEQUENCE [LARGE SCALE GENOMIC DNA]</scope>
    <source>
        <strain evidence="1 2">Tuc01</strain>
    </source>
</reference>
<dbReference type="KEGG" id="mmaz:MmTuc01_3447"/>
<gene>
    <name evidence="1" type="ORF">MmTuc01_3447</name>
</gene>
<dbReference type="AlphaFoldDB" id="M1Q294"/>
<dbReference type="HOGENOM" id="CLU_3322990_0_0_2"/>
<accession>M1Q294</accession>
<proteinExistence type="predicted"/>
<name>M1Q294_METMZ</name>